<dbReference type="InterPro" id="IPR051453">
    <property type="entry name" value="MBL_Glyoxalase_II"/>
</dbReference>
<dbReference type="InterPro" id="IPR036866">
    <property type="entry name" value="RibonucZ/Hydroxyglut_hydro"/>
</dbReference>
<evidence type="ECO:0000313" key="6">
    <source>
        <dbReference type="EMBL" id="KAB3534083.1"/>
    </source>
</evidence>
<reference evidence="6 7" key="1">
    <citation type="submission" date="2019-10" db="EMBL/GenBank/DDBJ databases">
        <title>Alkaliphilus serpentinus sp. nov. and Alkaliphilus pronyensis sp. nov., two novel anaerobic alkaliphilic species isolated from the serpentinized-hosted hydrothermal field of the Prony Bay (New Caledonia).</title>
        <authorList>
            <person name="Postec A."/>
        </authorList>
    </citation>
    <scope>NUCLEOTIDE SEQUENCE [LARGE SCALE GENOMIC DNA]</scope>
    <source>
        <strain evidence="6 7">LacV</strain>
    </source>
</reference>
<comment type="cofactor">
    <cofactor evidence="1">
        <name>Zn(2+)</name>
        <dbReference type="ChEBI" id="CHEBI:29105"/>
    </cofactor>
</comment>
<keyword evidence="3 6" id="KW-0378">Hydrolase</keyword>
<dbReference type="EMBL" id="WBZC01000032">
    <property type="protein sequence ID" value="KAB3534083.1"/>
    <property type="molecule type" value="Genomic_DNA"/>
</dbReference>
<dbReference type="OrthoDB" id="9802248at2"/>
<keyword evidence="7" id="KW-1185">Reference proteome</keyword>
<dbReference type="AlphaFoldDB" id="A0A6I0FA91"/>
<dbReference type="SUPFAM" id="SSF56281">
    <property type="entry name" value="Metallo-hydrolase/oxidoreductase"/>
    <property type="match status" value="1"/>
</dbReference>
<evidence type="ECO:0000256" key="2">
    <source>
        <dbReference type="ARBA" id="ARBA00022723"/>
    </source>
</evidence>
<protein>
    <submittedName>
        <fullName evidence="6">MBL fold metallo-hydrolase</fullName>
    </submittedName>
</protein>
<dbReference type="Gene3D" id="3.60.15.10">
    <property type="entry name" value="Ribonuclease Z/Hydroxyacylglutathione hydrolase-like"/>
    <property type="match status" value="1"/>
</dbReference>
<evidence type="ECO:0000259" key="5">
    <source>
        <dbReference type="SMART" id="SM00849"/>
    </source>
</evidence>
<dbReference type="CDD" id="cd06262">
    <property type="entry name" value="metallo-hydrolase-like_MBL-fold"/>
    <property type="match status" value="1"/>
</dbReference>
<proteinExistence type="predicted"/>
<evidence type="ECO:0000256" key="4">
    <source>
        <dbReference type="ARBA" id="ARBA00022833"/>
    </source>
</evidence>
<evidence type="ECO:0000256" key="3">
    <source>
        <dbReference type="ARBA" id="ARBA00022801"/>
    </source>
</evidence>
<feature type="domain" description="Metallo-beta-lactamase" evidence="5">
    <location>
        <begin position="12"/>
        <end position="191"/>
    </location>
</feature>
<dbReference type="PANTHER" id="PTHR46233:SF3">
    <property type="entry name" value="HYDROXYACYLGLUTATHIONE HYDROLASE GLOC"/>
    <property type="match status" value="1"/>
</dbReference>
<dbReference type="Proteomes" id="UP000432715">
    <property type="component" value="Unassembled WGS sequence"/>
</dbReference>
<organism evidence="6 7">
    <name type="scientific">Alkaliphilus pronyensis</name>
    <dbReference type="NCBI Taxonomy" id="1482732"/>
    <lineage>
        <taxon>Bacteria</taxon>
        <taxon>Bacillati</taxon>
        <taxon>Bacillota</taxon>
        <taxon>Clostridia</taxon>
        <taxon>Peptostreptococcales</taxon>
        <taxon>Natronincolaceae</taxon>
        <taxon>Alkaliphilus</taxon>
    </lineage>
</organism>
<keyword evidence="2" id="KW-0479">Metal-binding</keyword>
<accession>A0A6I0FA91</accession>
<evidence type="ECO:0000256" key="1">
    <source>
        <dbReference type="ARBA" id="ARBA00001947"/>
    </source>
</evidence>
<dbReference type="SMART" id="SM00849">
    <property type="entry name" value="Lactamase_B"/>
    <property type="match status" value="1"/>
</dbReference>
<name>A0A6I0FA91_9FIRM</name>
<dbReference type="GO" id="GO:0016787">
    <property type="term" value="F:hydrolase activity"/>
    <property type="evidence" value="ECO:0007669"/>
    <property type="project" value="UniProtKB-KW"/>
</dbReference>
<dbReference type="Pfam" id="PF00753">
    <property type="entry name" value="Lactamase_B"/>
    <property type="match status" value="1"/>
</dbReference>
<sequence length="212" mass="23521">MRIHKIIVGINETNTHIVFDENTMEAIIIDPGDEASTINNYITKNSLKPKAIIISHYHHDHIGAAEDLKEKYNSPIYAHKKELAGLKNPEINRSIITRKKEITVIPDKLLKEGDTIEVGEIVLEVIHTPGHTPGGISLKVKDSNIVFTGDTIFSDALGRTDLAGGDEGILKRTIVNKVSRWGDDIIIYPGHGDSTTMKAARKRKLQYLKALT</sequence>
<gene>
    <name evidence="6" type="ORF">F8154_09610</name>
</gene>
<dbReference type="GO" id="GO:0046872">
    <property type="term" value="F:metal ion binding"/>
    <property type="evidence" value="ECO:0007669"/>
    <property type="project" value="UniProtKB-KW"/>
</dbReference>
<evidence type="ECO:0000313" key="7">
    <source>
        <dbReference type="Proteomes" id="UP000432715"/>
    </source>
</evidence>
<dbReference type="RefSeq" id="WP_151861406.1">
    <property type="nucleotide sequence ID" value="NZ_WBZC01000032.1"/>
</dbReference>
<dbReference type="InterPro" id="IPR001279">
    <property type="entry name" value="Metallo-B-lactamas"/>
</dbReference>
<dbReference type="PANTHER" id="PTHR46233">
    <property type="entry name" value="HYDROXYACYLGLUTATHIONE HYDROLASE GLOC"/>
    <property type="match status" value="1"/>
</dbReference>
<keyword evidence="4" id="KW-0862">Zinc</keyword>
<comment type="caution">
    <text evidence="6">The sequence shown here is derived from an EMBL/GenBank/DDBJ whole genome shotgun (WGS) entry which is preliminary data.</text>
</comment>